<evidence type="ECO:0000313" key="2">
    <source>
        <dbReference type="EMBL" id="OHU46055.1"/>
    </source>
</evidence>
<dbReference type="AlphaFoldDB" id="A0A1S1LI67"/>
<feature type="transmembrane region" description="Helical" evidence="1">
    <location>
        <begin position="310"/>
        <end position="331"/>
    </location>
</feature>
<dbReference type="EMBL" id="MLIQ01000049">
    <property type="protein sequence ID" value="OHU46055.1"/>
    <property type="molecule type" value="Genomic_DNA"/>
</dbReference>
<evidence type="ECO:0000256" key="1">
    <source>
        <dbReference type="SAM" id="Phobius"/>
    </source>
</evidence>
<feature type="transmembrane region" description="Helical" evidence="1">
    <location>
        <begin position="6"/>
        <end position="31"/>
    </location>
</feature>
<sequence>MNTIPVFPIWLIAVLVVLAVIIRATLLLVISRRRGRTPTGRDWARLGTATLALVCLAVAATRPGEDTFDKPRPQPARVTQESSTNVFFVVDRSANMLAGDFDGQYRNVGAVADMNAIIQKYPKARYAVISYTDTPKIEWPISADVWSFIPFVAYMQPFGRPEYGRQGNNWDDTKTSVDITSPNATLKEQLAQASKTYPGSTNLVFVFGSRTDAANSTYDFPHGAISGGAVFGYGTPAGAPIEVYGEKGSMTAVSKLNEKALSEVAANLGIPYHQRAGGPLPPEFLPPVATQQITVESEVVRAAIPRRIEYYWIFAAAAAVLFGVELFEFIGSRFRRTFGGRK</sequence>
<organism evidence="2 3">
    <name type="scientific">Mycobacteroides chelonae</name>
    <name type="common">Mycobacterium chelonae</name>
    <dbReference type="NCBI Taxonomy" id="1774"/>
    <lineage>
        <taxon>Bacteria</taxon>
        <taxon>Bacillati</taxon>
        <taxon>Actinomycetota</taxon>
        <taxon>Actinomycetes</taxon>
        <taxon>Mycobacteriales</taxon>
        <taxon>Mycobacteriaceae</taxon>
        <taxon>Mycobacteroides</taxon>
    </lineage>
</organism>
<name>A0A1S1LI67_MYCCH</name>
<dbReference type="SUPFAM" id="SSF53300">
    <property type="entry name" value="vWA-like"/>
    <property type="match status" value="1"/>
</dbReference>
<accession>A0A1S1LI67</accession>
<dbReference type="RefSeq" id="WP_070948078.1">
    <property type="nucleotide sequence ID" value="NZ_MLIQ01000049.1"/>
</dbReference>
<keyword evidence="1" id="KW-1133">Transmembrane helix</keyword>
<reference evidence="2 3" key="1">
    <citation type="submission" date="2016-10" db="EMBL/GenBank/DDBJ databases">
        <title>Evaluation of Human, Veterinary and Environmental Mycobacterium chelonae Isolates by Core Genome Phylogenomic Analysis, Targeted Gene Comparison, and Anti-microbial Susceptibility Patterns: A Tale of Mistaken Identities.</title>
        <authorList>
            <person name="Fogelson S.B."/>
            <person name="Camus A.C."/>
            <person name="Lorenz W."/>
            <person name="Vasireddy R."/>
            <person name="Vasireddy S."/>
            <person name="Smith T."/>
            <person name="Brown-Elliott B.A."/>
            <person name="Wallace R.J.Jr."/>
            <person name="Hasan N.A."/>
            <person name="Reischl U."/>
            <person name="Sanchez S."/>
        </authorList>
    </citation>
    <scope>NUCLEOTIDE SEQUENCE [LARGE SCALE GENOMIC DNA]</scope>
    <source>
        <strain evidence="2 3">15515</strain>
    </source>
</reference>
<evidence type="ECO:0000313" key="3">
    <source>
        <dbReference type="Proteomes" id="UP000180043"/>
    </source>
</evidence>
<dbReference type="Proteomes" id="UP000180043">
    <property type="component" value="Unassembled WGS sequence"/>
</dbReference>
<proteinExistence type="predicted"/>
<keyword evidence="1" id="KW-0472">Membrane</keyword>
<keyword evidence="1" id="KW-0812">Transmembrane</keyword>
<gene>
    <name evidence="2" type="ORF">BKG82_28010</name>
</gene>
<dbReference type="Gene3D" id="3.40.50.410">
    <property type="entry name" value="von Willebrand factor, type A domain"/>
    <property type="match status" value="1"/>
</dbReference>
<dbReference type="InterPro" id="IPR036465">
    <property type="entry name" value="vWFA_dom_sf"/>
</dbReference>
<feature type="transmembrane region" description="Helical" evidence="1">
    <location>
        <begin position="43"/>
        <end position="61"/>
    </location>
</feature>
<protein>
    <submittedName>
        <fullName evidence="2">Uncharacterized protein</fullName>
    </submittedName>
</protein>
<comment type="caution">
    <text evidence="2">The sequence shown here is derived from an EMBL/GenBank/DDBJ whole genome shotgun (WGS) entry which is preliminary data.</text>
</comment>